<gene>
    <name evidence="2" type="ORF">B0T26DRAFT_677624</name>
</gene>
<sequence length="229" mass="24224">MSRALQSAWGQGVSRLSTFLTSHAVRISKADRKLEAGSGCFPIYFVAPSQKCEDDQLTHQILPGIVLPVAFDIFANQWRSFTGSAIATVCLDGQIFYTPSIAAGSEPASRRLLVRKRDPSAAILEAPLHPPLPQDAHDARRGGTGDSVDDAVLISDGESDCGDSDDGRSDTTFPPLEELPAALRYNAQSNYAAGTDKDVNATPGATGDSDTREPLVSGGANSDYKLVSA</sequence>
<feature type="region of interest" description="Disordered" evidence="1">
    <location>
        <begin position="124"/>
        <end position="229"/>
    </location>
</feature>
<dbReference type="RefSeq" id="XP_060294594.1">
    <property type="nucleotide sequence ID" value="XM_060440125.1"/>
</dbReference>
<dbReference type="EMBL" id="JAUIRO010000005">
    <property type="protein sequence ID" value="KAK0713271.1"/>
    <property type="molecule type" value="Genomic_DNA"/>
</dbReference>
<evidence type="ECO:0000313" key="2">
    <source>
        <dbReference type="EMBL" id="KAK0713271.1"/>
    </source>
</evidence>
<name>A0AA40DTY8_9PEZI</name>
<keyword evidence="3" id="KW-1185">Reference proteome</keyword>
<dbReference type="AlphaFoldDB" id="A0AA40DTY8"/>
<evidence type="ECO:0000313" key="3">
    <source>
        <dbReference type="Proteomes" id="UP001172101"/>
    </source>
</evidence>
<reference evidence="2" key="1">
    <citation type="submission" date="2023-06" db="EMBL/GenBank/DDBJ databases">
        <title>Genome-scale phylogeny and comparative genomics of the fungal order Sordariales.</title>
        <authorList>
            <consortium name="Lawrence Berkeley National Laboratory"/>
            <person name="Hensen N."/>
            <person name="Bonometti L."/>
            <person name="Westerberg I."/>
            <person name="Brannstrom I.O."/>
            <person name="Guillou S."/>
            <person name="Cros-Aarteil S."/>
            <person name="Calhoun S."/>
            <person name="Haridas S."/>
            <person name="Kuo A."/>
            <person name="Mondo S."/>
            <person name="Pangilinan J."/>
            <person name="Riley R."/>
            <person name="LaButti K."/>
            <person name="Andreopoulos B."/>
            <person name="Lipzen A."/>
            <person name="Chen C."/>
            <person name="Yanf M."/>
            <person name="Daum C."/>
            <person name="Ng V."/>
            <person name="Clum A."/>
            <person name="Steindorff A."/>
            <person name="Ohm R."/>
            <person name="Martin F."/>
            <person name="Silar P."/>
            <person name="Natvig D."/>
            <person name="Lalanne C."/>
            <person name="Gautier V."/>
            <person name="Ament-velasquez S.L."/>
            <person name="Kruys A."/>
            <person name="Hutchinson M.I."/>
            <person name="Powell A.J."/>
            <person name="Barry K."/>
            <person name="Miller A.N."/>
            <person name="Grigoriev I.V."/>
            <person name="Debuchy R."/>
            <person name="Gladieux P."/>
            <person name="Thoren M.H."/>
            <person name="Johannesson H."/>
        </authorList>
    </citation>
    <scope>NUCLEOTIDE SEQUENCE</scope>
    <source>
        <strain evidence="2">SMH2392-1A</strain>
    </source>
</reference>
<protein>
    <submittedName>
        <fullName evidence="2">Uncharacterized protein</fullName>
    </submittedName>
</protein>
<proteinExistence type="predicted"/>
<accession>A0AA40DTY8</accession>
<evidence type="ECO:0000256" key="1">
    <source>
        <dbReference type="SAM" id="MobiDB-lite"/>
    </source>
</evidence>
<dbReference type="GeneID" id="85323395"/>
<dbReference type="Proteomes" id="UP001172101">
    <property type="component" value="Unassembled WGS sequence"/>
</dbReference>
<organism evidence="2 3">
    <name type="scientific">Lasiosphaeria miniovina</name>
    <dbReference type="NCBI Taxonomy" id="1954250"/>
    <lineage>
        <taxon>Eukaryota</taxon>
        <taxon>Fungi</taxon>
        <taxon>Dikarya</taxon>
        <taxon>Ascomycota</taxon>
        <taxon>Pezizomycotina</taxon>
        <taxon>Sordariomycetes</taxon>
        <taxon>Sordariomycetidae</taxon>
        <taxon>Sordariales</taxon>
        <taxon>Lasiosphaeriaceae</taxon>
        <taxon>Lasiosphaeria</taxon>
    </lineage>
</organism>
<comment type="caution">
    <text evidence="2">The sequence shown here is derived from an EMBL/GenBank/DDBJ whole genome shotgun (WGS) entry which is preliminary data.</text>
</comment>